<evidence type="ECO:0000313" key="17">
    <source>
        <dbReference type="Proteomes" id="UP000185093"/>
    </source>
</evidence>
<keyword evidence="9 14" id="KW-0418">Kinase</keyword>
<evidence type="ECO:0000256" key="13">
    <source>
        <dbReference type="ARBA" id="ARBA00048070"/>
    </source>
</evidence>
<dbReference type="NCBIfam" id="TIGR02482">
    <property type="entry name" value="PFKA_ATP"/>
    <property type="match status" value="1"/>
</dbReference>
<evidence type="ECO:0000256" key="3">
    <source>
        <dbReference type="ARBA" id="ARBA00004679"/>
    </source>
</evidence>
<comment type="caution">
    <text evidence="16">The sequence shown here is derived from an EMBL/GenBank/DDBJ whole genome shotgun (WGS) entry which is preliminary data.</text>
</comment>
<dbReference type="PIRSF" id="PIRSF000532">
    <property type="entry name" value="ATP_PFK_prok"/>
    <property type="match status" value="1"/>
</dbReference>
<name>A0ABY1JBQ5_9BACT</name>
<feature type="binding site" description="in other chain" evidence="14">
    <location>
        <begin position="172"/>
        <end position="174"/>
    </location>
    <ligand>
        <name>substrate</name>
        <note>ligand shared between dimeric partners</note>
    </ligand>
</feature>
<keyword evidence="4 14" id="KW-0963">Cytoplasm</keyword>
<dbReference type="NCBIfam" id="NF002872">
    <property type="entry name" value="PRK03202.1"/>
    <property type="match status" value="1"/>
</dbReference>
<comment type="cofactor">
    <cofactor evidence="1 14">
        <name>Mg(2+)</name>
        <dbReference type="ChEBI" id="CHEBI:18420"/>
    </cofactor>
</comment>
<evidence type="ECO:0000256" key="4">
    <source>
        <dbReference type="ARBA" id="ARBA00022490"/>
    </source>
</evidence>
<feature type="binding site" evidence="14">
    <location>
        <position position="14"/>
    </location>
    <ligand>
        <name>ATP</name>
        <dbReference type="ChEBI" id="CHEBI:30616"/>
    </ligand>
</feature>
<feature type="binding site" description="in other chain" evidence="14">
    <location>
        <position position="225"/>
    </location>
    <ligand>
        <name>substrate</name>
        <note>ligand shared between dimeric partners</note>
    </ligand>
</feature>
<protein>
    <recommendedName>
        <fullName evidence="14">ATP-dependent 6-phosphofructokinase</fullName>
        <shortName evidence="14">ATP-PFK</shortName>
        <shortName evidence="14">Phosphofructokinase</shortName>
        <ecNumber evidence="14">2.7.1.11</ecNumber>
    </recommendedName>
    <alternativeName>
        <fullName evidence="14">Phosphohexokinase</fullName>
    </alternativeName>
</protein>
<comment type="pathway">
    <text evidence="3 14">Carbohydrate degradation; glycolysis; D-glyceraldehyde 3-phosphate and glycerone phosphate from D-glucose: step 3/4.</text>
</comment>
<reference evidence="16 17" key="1">
    <citation type="submission" date="2016-11" db="EMBL/GenBank/DDBJ databases">
        <authorList>
            <person name="Varghese N."/>
            <person name="Submissions S."/>
        </authorList>
    </citation>
    <scope>NUCLEOTIDE SEQUENCE [LARGE SCALE GENOMIC DNA]</scope>
    <source>
        <strain evidence="16 17">DSM 20664</strain>
    </source>
</reference>
<evidence type="ECO:0000256" key="14">
    <source>
        <dbReference type="HAMAP-Rule" id="MF_00339"/>
    </source>
</evidence>
<feature type="binding site" evidence="14">
    <location>
        <begin position="105"/>
        <end position="108"/>
    </location>
    <ligand>
        <name>ATP</name>
        <dbReference type="ChEBI" id="CHEBI:30616"/>
    </ligand>
</feature>
<dbReference type="Pfam" id="PF00365">
    <property type="entry name" value="PFK"/>
    <property type="match status" value="1"/>
</dbReference>
<evidence type="ECO:0000256" key="9">
    <source>
        <dbReference type="ARBA" id="ARBA00022777"/>
    </source>
</evidence>
<feature type="binding site" description="in other chain" evidence="14">
    <location>
        <position position="157"/>
    </location>
    <ligand>
        <name>ADP</name>
        <dbReference type="ChEBI" id="CHEBI:456216"/>
        <note>allosteric activator; ligand shared between dimeric partners</note>
    </ligand>
</feature>
<dbReference type="EC" id="2.7.1.11" evidence="14"/>
<sequence>MTEMKRIGVLTSGGDAPGMNAAIRAVTRCAIYKGLEVIGIRRGFEGLLEGDVIPLTSRSVGGIIHRGGTVLRTARSERFKKPEGQVEALDRLRELDLDGLILIGGEGTFKGAWALHQRGIPVVGIPCTIDNDIEGTDMTIGFDTAVNTALDAVRKLRDTASSHDRLFIIEVMGRRCGFLAAQVALASGAEYVLLPEMPFDLDHLCKKLHYARRQGKTHSLIIVAEGVMGAQDLAAKLKDTAGYEARVTVLGHIQRGGSPTAFDATLASRMGAHAVKALLEGESGIMIGSLCGQMVTHPLPVAWEEKKPLSDEVLSLMEMLSI</sequence>
<comment type="subcellular location">
    <subcellularLocation>
        <location evidence="2 14">Cytoplasm</location>
    </subcellularLocation>
</comment>
<dbReference type="InterPro" id="IPR000023">
    <property type="entry name" value="Phosphofructokinase_dom"/>
</dbReference>
<evidence type="ECO:0000256" key="1">
    <source>
        <dbReference type="ARBA" id="ARBA00001946"/>
    </source>
</evidence>
<evidence type="ECO:0000256" key="2">
    <source>
        <dbReference type="ARBA" id="ARBA00004496"/>
    </source>
</evidence>
<evidence type="ECO:0000313" key="16">
    <source>
        <dbReference type="EMBL" id="SIN64047.1"/>
    </source>
</evidence>
<evidence type="ECO:0000256" key="5">
    <source>
        <dbReference type="ARBA" id="ARBA00022533"/>
    </source>
</evidence>
<feature type="binding site" description="in other chain" evidence="14">
    <location>
        <begin position="128"/>
        <end position="130"/>
    </location>
    <ligand>
        <name>substrate</name>
        <note>ligand shared between dimeric partners</note>
    </ligand>
</feature>
<keyword evidence="12 14" id="KW-0324">Glycolysis</keyword>
<keyword evidence="6 14" id="KW-0808">Transferase</keyword>
<accession>A0ABY1JBQ5</accession>
<keyword evidence="5 14" id="KW-0021">Allosteric enzyme</keyword>
<comment type="caution">
    <text evidence="14">Lacks conserved residue(s) required for the propagation of feature annotation.</text>
</comment>
<keyword evidence="10 14" id="KW-0067">ATP-binding</keyword>
<comment type="catalytic activity">
    <reaction evidence="13 14">
        <text>beta-D-fructose 6-phosphate + ATP = beta-D-fructose 1,6-bisphosphate + ADP + H(+)</text>
        <dbReference type="Rhea" id="RHEA:16109"/>
        <dbReference type="ChEBI" id="CHEBI:15378"/>
        <dbReference type="ChEBI" id="CHEBI:30616"/>
        <dbReference type="ChEBI" id="CHEBI:32966"/>
        <dbReference type="ChEBI" id="CHEBI:57634"/>
        <dbReference type="ChEBI" id="CHEBI:456216"/>
        <dbReference type="EC" id="2.7.1.11"/>
    </reaction>
</comment>
<evidence type="ECO:0000259" key="15">
    <source>
        <dbReference type="Pfam" id="PF00365"/>
    </source>
</evidence>
<organism evidence="16 17">
    <name type="scientific">Acetomicrobium flavidum</name>
    <dbReference type="NCBI Taxonomy" id="49896"/>
    <lineage>
        <taxon>Bacteria</taxon>
        <taxon>Thermotogati</taxon>
        <taxon>Synergistota</taxon>
        <taxon>Synergistia</taxon>
        <taxon>Synergistales</taxon>
        <taxon>Acetomicrobiaceae</taxon>
        <taxon>Acetomicrobium</taxon>
    </lineage>
</organism>
<keyword evidence="11 14" id="KW-0460">Magnesium</keyword>
<dbReference type="HAMAP" id="MF_00339">
    <property type="entry name" value="Phosphofructokinase_I_B1"/>
    <property type="match status" value="1"/>
</dbReference>
<dbReference type="PANTHER" id="PTHR13697:SF4">
    <property type="entry name" value="ATP-DEPENDENT 6-PHOSPHOFRUCTOKINASE"/>
    <property type="match status" value="1"/>
</dbReference>
<keyword evidence="7 14" id="KW-0479">Metal-binding</keyword>
<feature type="binding site" evidence="14">
    <location>
        <position position="165"/>
    </location>
    <ligand>
        <name>substrate</name>
        <note>ligand shared between dimeric partners</note>
    </ligand>
</feature>
<dbReference type="InterPro" id="IPR012828">
    <property type="entry name" value="PFKA_ATP_prok"/>
</dbReference>
<keyword evidence="17" id="KW-1185">Reference proteome</keyword>
<feature type="domain" description="Phosphofructokinase" evidence="15">
    <location>
        <begin position="6"/>
        <end position="278"/>
    </location>
</feature>
<evidence type="ECO:0000256" key="6">
    <source>
        <dbReference type="ARBA" id="ARBA00022679"/>
    </source>
</evidence>
<evidence type="ECO:0000256" key="11">
    <source>
        <dbReference type="ARBA" id="ARBA00022842"/>
    </source>
</evidence>
<dbReference type="Gene3D" id="3.40.50.450">
    <property type="match status" value="1"/>
</dbReference>
<evidence type="ECO:0000256" key="7">
    <source>
        <dbReference type="ARBA" id="ARBA00022723"/>
    </source>
</evidence>
<dbReference type="InterPro" id="IPR035966">
    <property type="entry name" value="PKF_sf"/>
</dbReference>
<dbReference type="Gene3D" id="3.40.50.460">
    <property type="entry name" value="Phosphofructokinase domain"/>
    <property type="match status" value="1"/>
</dbReference>
<feature type="binding site" description="in other chain" evidence="14">
    <location>
        <begin position="216"/>
        <end position="218"/>
    </location>
    <ligand>
        <name>ADP</name>
        <dbReference type="ChEBI" id="CHEBI:456216"/>
        <note>allosteric activator; ligand shared between dimeric partners</note>
    </ligand>
</feature>
<dbReference type="PRINTS" id="PR00476">
    <property type="entry name" value="PHFRCTKINASE"/>
</dbReference>
<dbReference type="EMBL" id="FSQZ01000001">
    <property type="protein sequence ID" value="SIN64047.1"/>
    <property type="molecule type" value="Genomic_DNA"/>
</dbReference>
<comment type="activity regulation">
    <text evidence="14">Allosterically activated by ADP and other diphosphonucleosides, and allosterically inhibited by phosphoenolpyruvate.</text>
</comment>
<proteinExistence type="inferred from homology"/>
<comment type="function">
    <text evidence="14">Catalyzes the phosphorylation of D-fructose 6-phosphate to fructose 1,6-bisphosphate by ATP, the first committing step of glycolysis.</text>
</comment>
<feature type="binding site" evidence="14">
    <location>
        <position position="106"/>
    </location>
    <ligand>
        <name>Mg(2+)</name>
        <dbReference type="ChEBI" id="CHEBI:18420"/>
        <note>catalytic</note>
    </ligand>
</feature>
<feature type="binding site" description="in other chain" evidence="14">
    <location>
        <begin position="252"/>
        <end position="255"/>
    </location>
    <ligand>
        <name>substrate</name>
        <note>ligand shared between dimeric partners</note>
    </ligand>
</feature>
<gene>
    <name evidence="14" type="primary">pfkA</name>
    <name evidence="16" type="ORF">SAMN05444368_0531</name>
</gene>
<dbReference type="SUPFAM" id="SSF53784">
    <property type="entry name" value="Phosphofructokinase"/>
    <property type="match status" value="1"/>
</dbReference>
<evidence type="ECO:0000256" key="10">
    <source>
        <dbReference type="ARBA" id="ARBA00022840"/>
    </source>
</evidence>
<evidence type="ECO:0000256" key="12">
    <source>
        <dbReference type="ARBA" id="ARBA00023152"/>
    </source>
</evidence>
<feature type="binding site" description="in other chain" evidence="14">
    <location>
        <begin position="188"/>
        <end position="190"/>
    </location>
    <ligand>
        <name>ADP</name>
        <dbReference type="ChEBI" id="CHEBI:456216"/>
        <note>allosteric activator; ligand shared between dimeric partners</note>
    </ligand>
</feature>
<keyword evidence="8 14" id="KW-0547">Nucleotide-binding</keyword>
<evidence type="ECO:0000256" key="8">
    <source>
        <dbReference type="ARBA" id="ARBA00022741"/>
    </source>
</evidence>
<dbReference type="InterPro" id="IPR012003">
    <property type="entry name" value="ATP_PFK_prok-type"/>
</dbReference>
<feature type="binding site" evidence="14">
    <location>
        <begin position="24"/>
        <end position="28"/>
    </location>
    <ligand>
        <name>ADP</name>
        <dbReference type="ChEBI" id="CHEBI:456216"/>
        <note>allosteric activator; ligand shared between dimeric partners</note>
    </ligand>
</feature>
<dbReference type="PANTHER" id="PTHR13697">
    <property type="entry name" value="PHOSPHOFRUCTOKINASE"/>
    <property type="match status" value="1"/>
</dbReference>
<dbReference type="InterPro" id="IPR022953">
    <property type="entry name" value="ATP_PFK"/>
</dbReference>
<feature type="binding site" evidence="14">
    <location>
        <position position="246"/>
    </location>
    <ligand>
        <name>substrate</name>
        <note>ligand shared between dimeric partners</note>
    </ligand>
</feature>
<feature type="active site" description="Proton acceptor" evidence="14">
    <location>
        <position position="130"/>
    </location>
</feature>
<dbReference type="Proteomes" id="UP000185093">
    <property type="component" value="Unassembled WGS sequence"/>
</dbReference>
<comment type="subunit">
    <text evidence="14">Homotetramer.</text>
</comment>
<comment type="similarity">
    <text evidence="14">Belongs to the phosphofructokinase type A (PFKA) family. ATP-dependent PFK group I subfamily. Prokaryotic clade 'B1' sub-subfamily.</text>
</comment>
<feature type="binding site" evidence="14">
    <location>
        <begin position="75"/>
        <end position="76"/>
    </location>
    <ligand>
        <name>ATP</name>
        <dbReference type="ChEBI" id="CHEBI:30616"/>
    </ligand>
</feature>